<evidence type="ECO:0000313" key="3">
    <source>
        <dbReference type="EMBL" id="VFQ85825.1"/>
    </source>
</evidence>
<dbReference type="EMBL" id="OOIL02003033">
    <property type="protein sequence ID" value="VFQ85825.1"/>
    <property type="molecule type" value="Genomic_DNA"/>
</dbReference>
<dbReference type="AlphaFoldDB" id="A0A484MAV7"/>
<dbReference type="Gene3D" id="1.25.40.10">
    <property type="entry name" value="Tetratricopeptide repeat domain"/>
    <property type="match status" value="5"/>
</dbReference>
<feature type="repeat" description="PPR" evidence="2">
    <location>
        <begin position="217"/>
        <end position="247"/>
    </location>
</feature>
<dbReference type="GO" id="GO:0003723">
    <property type="term" value="F:RNA binding"/>
    <property type="evidence" value="ECO:0007669"/>
    <property type="project" value="InterPro"/>
</dbReference>
<dbReference type="Pfam" id="PF13041">
    <property type="entry name" value="PPR_2"/>
    <property type="match status" value="2"/>
</dbReference>
<evidence type="ECO:0000256" key="1">
    <source>
        <dbReference type="ARBA" id="ARBA00022737"/>
    </source>
</evidence>
<dbReference type="Pfam" id="PF01535">
    <property type="entry name" value="PPR"/>
    <property type="match status" value="5"/>
</dbReference>
<evidence type="ECO:0008006" key="5">
    <source>
        <dbReference type="Google" id="ProtNLM"/>
    </source>
</evidence>
<proteinExistence type="predicted"/>
<sequence length="525" mass="57917">MFPSNSISGFHSFYRSSSTLSISLNRAINGRIRSSDLDGARQLFDQNPGTRNLVSWNSMIMAYFRKNQGRHAEELFDEMPHRDVVSWNTMLSGFRRANHPHRVHAFFRRMIGAGESPNELTFAVAISAFLRTELNVLVPQLHSRVLCSGVNLNVFVGSALMRGYTDLGSCRSLDRVFSEISSERDAAPWNVLILGYMEFGLVSKAQQAFDLMTPEKNSVTWSTLLNGYVKNKDLGTARRVFDKMGEKDVVTWTTMVKGYVQEGDLAAALDLFLLMLASHTRPNQFTFSSMLDACAGRSSLSTGIQVHAWVLKMGIPLDVVLSTSLVDMYAKCGDIGSAFRVFDAMEGKNLASWNSIIGGFAKHGLGTRAVEEFERMLESGTGPDGITFVNALSACVHGGMVVEGERIFKSMAGEHGVEAEMEHYACMVDMYGRAGELEKAEALIREVMPFEADVVVWGAFLEGCGLHSCPQGREVAARQIIKLERDHPAAHSALSSSTNVLPLGEKGENEAWRAKKQKAGSWVEL</sequence>
<reference evidence="3 4" key="1">
    <citation type="submission" date="2018-04" db="EMBL/GenBank/DDBJ databases">
        <authorList>
            <person name="Vogel A."/>
        </authorList>
    </citation>
    <scope>NUCLEOTIDE SEQUENCE [LARGE SCALE GENOMIC DNA]</scope>
</reference>
<protein>
    <recommendedName>
        <fullName evidence="5">Pentacotripeptide-repeat region of PRORP domain-containing protein</fullName>
    </recommendedName>
</protein>
<name>A0A484MAV7_9ASTE</name>
<dbReference type="Proteomes" id="UP000595140">
    <property type="component" value="Unassembled WGS sequence"/>
</dbReference>
<dbReference type="FunFam" id="1.25.40.10:FF:000090">
    <property type="entry name" value="Pentatricopeptide repeat-containing protein, chloroplastic"/>
    <property type="match status" value="1"/>
</dbReference>
<dbReference type="PROSITE" id="PS51375">
    <property type="entry name" value="PPR"/>
    <property type="match status" value="5"/>
</dbReference>
<dbReference type="OrthoDB" id="185373at2759"/>
<dbReference type="InterPro" id="IPR046960">
    <property type="entry name" value="PPR_At4g14850-like_plant"/>
</dbReference>
<organism evidence="3 4">
    <name type="scientific">Cuscuta campestris</name>
    <dbReference type="NCBI Taxonomy" id="132261"/>
    <lineage>
        <taxon>Eukaryota</taxon>
        <taxon>Viridiplantae</taxon>
        <taxon>Streptophyta</taxon>
        <taxon>Embryophyta</taxon>
        <taxon>Tracheophyta</taxon>
        <taxon>Spermatophyta</taxon>
        <taxon>Magnoliopsida</taxon>
        <taxon>eudicotyledons</taxon>
        <taxon>Gunneridae</taxon>
        <taxon>Pentapetalae</taxon>
        <taxon>asterids</taxon>
        <taxon>lamiids</taxon>
        <taxon>Solanales</taxon>
        <taxon>Convolvulaceae</taxon>
        <taxon>Cuscuteae</taxon>
        <taxon>Cuscuta</taxon>
        <taxon>Cuscuta subgen. Grammica</taxon>
        <taxon>Cuscuta sect. Cleistogrammica</taxon>
    </lineage>
</organism>
<feature type="repeat" description="PPR" evidence="2">
    <location>
        <begin position="349"/>
        <end position="383"/>
    </location>
</feature>
<dbReference type="GO" id="GO:0009451">
    <property type="term" value="P:RNA modification"/>
    <property type="evidence" value="ECO:0007669"/>
    <property type="project" value="InterPro"/>
</dbReference>
<accession>A0A484MAV7</accession>
<feature type="repeat" description="PPR" evidence="2">
    <location>
        <begin position="52"/>
        <end position="82"/>
    </location>
</feature>
<dbReference type="PANTHER" id="PTHR47926:SF511">
    <property type="entry name" value="PENTATRICOPEPTIDE REPEAT-CONTAINING PROTEIN"/>
    <property type="match status" value="1"/>
</dbReference>
<dbReference type="InterPro" id="IPR002885">
    <property type="entry name" value="PPR_rpt"/>
</dbReference>
<dbReference type="InterPro" id="IPR011990">
    <property type="entry name" value="TPR-like_helical_dom_sf"/>
</dbReference>
<feature type="repeat" description="PPR" evidence="2">
    <location>
        <begin position="83"/>
        <end position="117"/>
    </location>
</feature>
<dbReference type="PANTHER" id="PTHR47926">
    <property type="entry name" value="PENTATRICOPEPTIDE REPEAT-CONTAINING PROTEIN"/>
    <property type="match status" value="1"/>
</dbReference>
<evidence type="ECO:0000313" key="4">
    <source>
        <dbReference type="Proteomes" id="UP000595140"/>
    </source>
</evidence>
<gene>
    <name evidence="3" type="ORF">CCAM_LOCUS27601</name>
</gene>
<keyword evidence="4" id="KW-1185">Reference proteome</keyword>
<evidence type="ECO:0000256" key="2">
    <source>
        <dbReference type="PROSITE-ProRule" id="PRU00708"/>
    </source>
</evidence>
<keyword evidence="1" id="KW-0677">Repeat</keyword>
<dbReference type="NCBIfam" id="TIGR00756">
    <property type="entry name" value="PPR"/>
    <property type="match status" value="5"/>
</dbReference>
<feature type="repeat" description="PPR" evidence="2">
    <location>
        <begin position="248"/>
        <end position="282"/>
    </location>
</feature>